<name>A0A537J7Y5_9BACT</name>
<organism evidence="2 3">
    <name type="scientific">Candidatus Segetimicrobium genomatis</name>
    <dbReference type="NCBI Taxonomy" id="2569760"/>
    <lineage>
        <taxon>Bacteria</taxon>
        <taxon>Bacillati</taxon>
        <taxon>Candidatus Sysuimicrobiota</taxon>
        <taxon>Candidatus Sysuimicrobiia</taxon>
        <taxon>Candidatus Sysuimicrobiales</taxon>
        <taxon>Candidatus Segetimicrobiaceae</taxon>
        <taxon>Candidatus Segetimicrobium</taxon>
    </lineage>
</organism>
<feature type="signal peptide" evidence="1">
    <location>
        <begin position="1"/>
        <end position="24"/>
    </location>
</feature>
<gene>
    <name evidence="2" type="ORF">E6H03_09785</name>
</gene>
<dbReference type="EMBL" id="VBAN01000310">
    <property type="protein sequence ID" value="TMI79661.1"/>
    <property type="molecule type" value="Genomic_DNA"/>
</dbReference>
<comment type="caution">
    <text evidence="2">The sequence shown here is derived from an EMBL/GenBank/DDBJ whole genome shotgun (WGS) entry which is preliminary data.</text>
</comment>
<reference evidence="2 3" key="1">
    <citation type="journal article" date="2019" name="Nat. Microbiol.">
        <title>Mediterranean grassland soil C-N compound turnover is dependent on rainfall and depth, and is mediated by genomically divergent microorganisms.</title>
        <authorList>
            <person name="Diamond S."/>
            <person name="Andeer P.F."/>
            <person name="Li Z."/>
            <person name="Crits-Christoph A."/>
            <person name="Burstein D."/>
            <person name="Anantharaman K."/>
            <person name="Lane K.R."/>
            <person name="Thomas B.C."/>
            <person name="Pan C."/>
            <person name="Northen T.R."/>
            <person name="Banfield J.F."/>
        </authorList>
    </citation>
    <scope>NUCLEOTIDE SEQUENCE [LARGE SCALE GENOMIC DNA]</scope>
    <source>
        <strain evidence="2">NP_6</strain>
    </source>
</reference>
<dbReference type="AlphaFoldDB" id="A0A537J7Y5"/>
<feature type="chain" id="PRO_5021998236" evidence="1">
    <location>
        <begin position="25"/>
        <end position="113"/>
    </location>
</feature>
<proteinExistence type="predicted"/>
<protein>
    <submittedName>
        <fullName evidence="2">Uncharacterized protein</fullName>
    </submittedName>
</protein>
<accession>A0A537J7Y5</accession>
<sequence>MMPRWKRMATVALLSLLLAVPAGLIPHPVADDSPDVQAARTALDAARKAQQQAESDYQALAAHMDAVKRMQLDDMEKALVKGTDQTGAVVKTLLVTNKQLMDALDAVLKMQSK</sequence>
<evidence type="ECO:0000256" key="1">
    <source>
        <dbReference type="SAM" id="SignalP"/>
    </source>
</evidence>
<keyword evidence="1" id="KW-0732">Signal</keyword>
<dbReference type="Proteomes" id="UP000318093">
    <property type="component" value="Unassembled WGS sequence"/>
</dbReference>
<evidence type="ECO:0000313" key="2">
    <source>
        <dbReference type="EMBL" id="TMI79661.1"/>
    </source>
</evidence>
<evidence type="ECO:0000313" key="3">
    <source>
        <dbReference type="Proteomes" id="UP000318093"/>
    </source>
</evidence>